<keyword evidence="3" id="KW-1185">Reference proteome</keyword>
<dbReference type="PANTHER" id="PTHR46825">
    <property type="entry name" value="D-ALANYL-D-ALANINE-CARBOXYPEPTIDASE/ENDOPEPTIDASE AMPH"/>
    <property type="match status" value="1"/>
</dbReference>
<dbReference type="SUPFAM" id="SSF56601">
    <property type="entry name" value="beta-lactamase/transpeptidase-like"/>
    <property type="match status" value="1"/>
</dbReference>
<dbReference type="Pfam" id="PF00144">
    <property type="entry name" value="Beta-lactamase"/>
    <property type="match status" value="1"/>
</dbReference>
<dbReference type="InterPro" id="IPR001466">
    <property type="entry name" value="Beta-lactam-related"/>
</dbReference>
<gene>
    <name evidence="2" type="ORF">ODALV1_LOCUS13578</name>
</gene>
<accession>A0ABP1QQ83</accession>
<reference evidence="2 3" key="1">
    <citation type="submission" date="2024-08" db="EMBL/GenBank/DDBJ databases">
        <authorList>
            <person name="Cucini C."/>
            <person name="Frati F."/>
        </authorList>
    </citation>
    <scope>NUCLEOTIDE SEQUENCE [LARGE SCALE GENOMIC DNA]</scope>
</reference>
<dbReference type="InterPro" id="IPR050491">
    <property type="entry name" value="AmpC-like"/>
</dbReference>
<evidence type="ECO:0000259" key="1">
    <source>
        <dbReference type="Pfam" id="PF00144"/>
    </source>
</evidence>
<comment type="caution">
    <text evidence="2">The sequence shown here is derived from an EMBL/GenBank/DDBJ whole genome shotgun (WGS) entry which is preliminary data.</text>
</comment>
<evidence type="ECO:0000313" key="3">
    <source>
        <dbReference type="Proteomes" id="UP001642540"/>
    </source>
</evidence>
<evidence type="ECO:0000313" key="2">
    <source>
        <dbReference type="EMBL" id="CAL8109669.1"/>
    </source>
</evidence>
<proteinExistence type="predicted"/>
<sequence length="567" mass="64398">MGNNLLERLLVPAIIVVGVIIIDSSRSQTDIKEKIHDFIENVYLPASNITALGLSVVQITGNEGELVYSTGYGYADLEKLIPNGNETQFLVGSITKSLTSSVVVKTLSEKWPELGEAVLDTPIRKLILNYNFTLIDRFRSEHATFRDLLSHRLCIFRDDLQLIAEPFNTVAEITYRLRYQEEICGVRTEYQYNNQMYVVAGELIGLIANQSYENLVLDLLTQIGMLDSAFVQRTDDFPNMDFRAKPYYVMDNISYPMNTELLKRLTLSVSAGGLFTTPNDMIKYMQFHLNLGRVKEVQIIPEDAMRWLRKPAIHVPSLGFKHATDEKIADVFAYGLGLRLGTYDGWQYIQHTGYFPPYYSHMSLFPDLKIGIFTTTNQGPVEVDSLVLHTFIFETLRGTENAVEKAMQNWKEIKTKSRKAYNEREKAFSEVLLQSKKPEIHQSFKNIVGNYGSGGSGDLEVLEKFNNITNTTALYMRYGKWAKGWLEEVGNDMYKIIWDTDIIQDYYAAGERDSGNYAVIRNGNLEFVQSAFEGLILPFLGNFKLGVSLETLPTIPWDSDSCGIDSE</sequence>
<organism evidence="2 3">
    <name type="scientific">Orchesella dallaii</name>
    <dbReference type="NCBI Taxonomy" id="48710"/>
    <lineage>
        <taxon>Eukaryota</taxon>
        <taxon>Metazoa</taxon>
        <taxon>Ecdysozoa</taxon>
        <taxon>Arthropoda</taxon>
        <taxon>Hexapoda</taxon>
        <taxon>Collembola</taxon>
        <taxon>Entomobryomorpha</taxon>
        <taxon>Entomobryoidea</taxon>
        <taxon>Orchesellidae</taxon>
        <taxon>Orchesellinae</taxon>
        <taxon>Orchesella</taxon>
    </lineage>
</organism>
<dbReference type="PANTHER" id="PTHR46825:SF15">
    <property type="entry name" value="BETA-LACTAMASE-RELATED DOMAIN-CONTAINING PROTEIN"/>
    <property type="match status" value="1"/>
</dbReference>
<dbReference type="Gene3D" id="3.40.710.10">
    <property type="entry name" value="DD-peptidase/beta-lactamase superfamily"/>
    <property type="match status" value="1"/>
</dbReference>
<dbReference type="EMBL" id="CAXLJM020000041">
    <property type="protein sequence ID" value="CAL8109669.1"/>
    <property type="molecule type" value="Genomic_DNA"/>
</dbReference>
<dbReference type="InterPro" id="IPR012338">
    <property type="entry name" value="Beta-lactam/transpept-like"/>
</dbReference>
<dbReference type="Proteomes" id="UP001642540">
    <property type="component" value="Unassembled WGS sequence"/>
</dbReference>
<protein>
    <recommendedName>
        <fullName evidence="1">Beta-lactamase-related domain-containing protein</fullName>
    </recommendedName>
</protein>
<name>A0ABP1QQ83_9HEXA</name>
<feature type="domain" description="Beta-lactamase-related" evidence="1">
    <location>
        <begin position="62"/>
        <end position="395"/>
    </location>
</feature>